<organism evidence="1">
    <name type="scientific">marine sediment metagenome</name>
    <dbReference type="NCBI Taxonomy" id="412755"/>
    <lineage>
        <taxon>unclassified sequences</taxon>
        <taxon>metagenomes</taxon>
        <taxon>ecological metagenomes</taxon>
    </lineage>
</organism>
<protein>
    <submittedName>
        <fullName evidence="1">Uncharacterized protein</fullName>
    </submittedName>
</protein>
<accession>X1GPS7</accession>
<dbReference type="AlphaFoldDB" id="X1GPS7"/>
<comment type="caution">
    <text evidence="1">The sequence shown here is derived from an EMBL/GenBank/DDBJ whole genome shotgun (WGS) entry which is preliminary data.</text>
</comment>
<evidence type="ECO:0000313" key="1">
    <source>
        <dbReference type="EMBL" id="GAH43614.1"/>
    </source>
</evidence>
<feature type="non-terminal residue" evidence="1">
    <location>
        <position position="1"/>
    </location>
</feature>
<gene>
    <name evidence="1" type="ORF">S03H2_19106</name>
</gene>
<dbReference type="EMBL" id="BARU01009959">
    <property type="protein sequence ID" value="GAH43614.1"/>
    <property type="molecule type" value="Genomic_DNA"/>
</dbReference>
<sequence>SGQVYQKQKKTFVLEYLEPGDTQARQAAYALLASLRKIRVYYNCSIRGLPHLRLMNTVALTAPDLELSSKNMQVIKLSAFCQSFYY</sequence>
<reference evidence="1" key="1">
    <citation type="journal article" date="2014" name="Front. Microbiol.">
        <title>High frequency of phylogenetically diverse reductive dehalogenase-homologous genes in deep subseafloor sedimentary metagenomes.</title>
        <authorList>
            <person name="Kawai M."/>
            <person name="Futagami T."/>
            <person name="Toyoda A."/>
            <person name="Takaki Y."/>
            <person name="Nishi S."/>
            <person name="Hori S."/>
            <person name="Arai W."/>
            <person name="Tsubouchi T."/>
            <person name="Morono Y."/>
            <person name="Uchiyama I."/>
            <person name="Ito T."/>
            <person name="Fujiyama A."/>
            <person name="Inagaki F."/>
            <person name="Takami H."/>
        </authorList>
    </citation>
    <scope>NUCLEOTIDE SEQUENCE</scope>
    <source>
        <strain evidence="1">Expedition CK06-06</strain>
    </source>
</reference>
<proteinExistence type="predicted"/>
<name>X1GPS7_9ZZZZ</name>